<sequence>MRYPVLAMFDSLFGLPGHPLIVHGAVVLVPLAALGTIVMAFWPAARNRMGWIVAGVGVVGFFFAFFAKESGEALLQTVMETTAVEAHAEMGTQGVIGAFLVGGSACAVMLLDLFLKQRAKRGLPELSITRLLQRSFGVIAIVLCIAGSVMVINVGHSGAKATWENRADAPAATSPYEQD</sequence>
<feature type="transmembrane region" description="Helical" evidence="1">
    <location>
        <begin position="136"/>
        <end position="155"/>
    </location>
</feature>
<dbReference type="EMBL" id="CAEZUP010000004">
    <property type="protein sequence ID" value="CAB4597723.1"/>
    <property type="molecule type" value="Genomic_DNA"/>
</dbReference>
<name>A0A6J6GDS9_9ZZZZ</name>
<keyword evidence="1" id="KW-0812">Transmembrane</keyword>
<evidence type="ECO:0000256" key="1">
    <source>
        <dbReference type="SAM" id="Phobius"/>
    </source>
</evidence>
<dbReference type="Pfam" id="PF09990">
    <property type="entry name" value="DUF2231"/>
    <property type="match status" value="1"/>
</dbReference>
<dbReference type="AlphaFoldDB" id="A0A6J6GDS9"/>
<feature type="transmembrane region" description="Helical" evidence="1">
    <location>
        <begin position="20"/>
        <end position="42"/>
    </location>
</feature>
<keyword evidence="1" id="KW-1133">Transmembrane helix</keyword>
<organism evidence="3">
    <name type="scientific">freshwater metagenome</name>
    <dbReference type="NCBI Taxonomy" id="449393"/>
    <lineage>
        <taxon>unclassified sequences</taxon>
        <taxon>metagenomes</taxon>
        <taxon>ecological metagenomes</taxon>
    </lineage>
</organism>
<feature type="domain" description="DUF2231" evidence="2">
    <location>
        <begin position="14"/>
        <end position="166"/>
    </location>
</feature>
<dbReference type="InterPro" id="IPR019251">
    <property type="entry name" value="DUF2231_TM"/>
</dbReference>
<keyword evidence="1" id="KW-0472">Membrane</keyword>
<gene>
    <name evidence="3" type="ORF">UFOPK1835_00168</name>
</gene>
<feature type="transmembrane region" description="Helical" evidence="1">
    <location>
        <begin position="95"/>
        <end position="115"/>
    </location>
</feature>
<evidence type="ECO:0000313" key="3">
    <source>
        <dbReference type="EMBL" id="CAB4597723.1"/>
    </source>
</evidence>
<protein>
    <submittedName>
        <fullName evidence="3">Unannotated protein</fullName>
    </submittedName>
</protein>
<evidence type="ECO:0000259" key="2">
    <source>
        <dbReference type="Pfam" id="PF09990"/>
    </source>
</evidence>
<proteinExistence type="predicted"/>
<accession>A0A6J6GDS9</accession>
<reference evidence="3" key="1">
    <citation type="submission" date="2020-05" db="EMBL/GenBank/DDBJ databases">
        <authorList>
            <person name="Chiriac C."/>
            <person name="Salcher M."/>
            <person name="Ghai R."/>
            <person name="Kavagutti S V."/>
        </authorList>
    </citation>
    <scope>NUCLEOTIDE SEQUENCE</scope>
</reference>
<feature type="transmembrane region" description="Helical" evidence="1">
    <location>
        <begin position="49"/>
        <end position="67"/>
    </location>
</feature>